<evidence type="ECO:0000313" key="8">
    <source>
        <dbReference type="Proteomes" id="UP000236649"/>
    </source>
</evidence>
<organism evidence="7 8">
    <name type="scientific">Paraburkholderia hospita</name>
    <dbReference type="NCBI Taxonomy" id="169430"/>
    <lineage>
        <taxon>Bacteria</taxon>
        <taxon>Pseudomonadati</taxon>
        <taxon>Pseudomonadota</taxon>
        <taxon>Betaproteobacteria</taxon>
        <taxon>Burkholderiales</taxon>
        <taxon>Burkholderiaceae</taxon>
        <taxon>Paraburkholderia</taxon>
    </lineage>
</organism>
<evidence type="ECO:0000256" key="4">
    <source>
        <dbReference type="ARBA" id="ARBA00023125"/>
    </source>
</evidence>
<dbReference type="Pfam" id="PF00155">
    <property type="entry name" value="Aminotran_1_2"/>
    <property type="match status" value="1"/>
</dbReference>
<dbReference type="PANTHER" id="PTHR46577:SF1">
    <property type="entry name" value="HTH-TYPE TRANSCRIPTIONAL REGULATORY PROTEIN GABR"/>
    <property type="match status" value="1"/>
</dbReference>
<dbReference type="InterPro" id="IPR051446">
    <property type="entry name" value="HTH_trans_reg/aminotransferase"/>
</dbReference>
<dbReference type="CDD" id="cd07377">
    <property type="entry name" value="WHTH_GntR"/>
    <property type="match status" value="1"/>
</dbReference>
<dbReference type="InterPro" id="IPR000524">
    <property type="entry name" value="Tscrpt_reg_HTH_GntR"/>
</dbReference>
<dbReference type="Proteomes" id="UP000236649">
    <property type="component" value="Chromosome 4"/>
</dbReference>
<gene>
    <name evidence="7" type="ORF">C2L64_47910</name>
</gene>
<sequence length="474" mass="52259">MIRTQIDTLSPLDPVSREPFYRQVYVRFRNAIADGRLAPGDRVPSARALATELGLSRGTIETAYSILIAEGYFQPRGQAGTFVASGLKPPVFSRAAPEAPSAYAGCTVNMRPASIMPLQMGLPALDAFPRRLWTRLAARCVRAAQTSDLVYPATHGLAALRGAIATYLQLARGIECSPSQIFITSGYRNTLELIVHTLLKPGDHVWVEDPGFPPTQLLLQHTNISVSPVPVDEDGMMVSHGIATASRARAAIVTPAHQSPLCMSLSLPRRLSLLEWASKNNAWIVEDDYDGEYRYVGRPLPALKSLDRHGRVLYAGTFSKVLFPGIRLAYLVVPEAEIERFERVSQVFSGGGPQLTQAIVTDFLIEGHFSRHIQRMRKLYGERRQAAATGLEHILGAHMRIEPQPGGMHLVLRMRRGGSDRSLAERIRSHGMYAQALSDWSIGKQVEPALLLGFTNIDSEITAEKLGRRILKLM</sequence>
<protein>
    <submittedName>
        <fullName evidence="7">DNA-binding protein</fullName>
    </submittedName>
</protein>
<evidence type="ECO:0000256" key="1">
    <source>
        <dbReference type="ARBA" id="ARBA00005384"/>
    </source>
</evidence>
<evidence type="ECO:0000259" key="6">
    <source>
        <dbReference type="PROSITE" id="PS50949"/>
    </source>
</evidence>
<dbReference type="InterPro" id="IPR036388">
    <property type="entry name" value="WH-like_DNA-bd_sf"/>
</dbReference>
<dbReference type="Pfam" id="PF00392">
    <property type="entry name" value="GntR"/>
    <property type="match status" value="1"/>
</dbReference>
<dbReference type="GO" id="GO:0030170">
    <property type="term" value="F:pyridoxal phosphate binding"/>
    <property type="evidence" value="ECO:0007669"/>
    <property type="project" value="InterPro"/>
</dbReference>
<dbReference type="InterPro" id="IPR004839">
    <property type="entry name" value="Aminotransferase_I/II_large"/>
</dbReference>
<dbReference type="RefSeq" id="WP_103154235.1">
    <property type="nucleotide sequence ID" value="NZ_CP026108.1"/>
</dbReference>
<evidence type="ECO:0000256" key="5">
    <source>
        <dbReference type="ARBA" id="ARBA00023163"/>
    </source>
</evidence>
<evidence type="ECO:0000256" key="3">
    <source>
        <dbReference type="ARBA" id="ARBA00023015"/>
    </source>
</evidence>
<comment type="similarity">
    <text evidence="1">In the C-terminal section; belongs to the class-I pyridoxal-phosphate-dependent aminotransferase family.</text>
</comment>
<dbReference type="GeneID" id="55535990"/>
<keyword evidence="2" id="KW-0663">Pyridoxal phosphate</keyword>
<dbReference type="Gene3D" id="1.10.10.10">
    <property type="entry name" value="Winged helix-like DNA-binding domain superfamily/Winged helix DNA-binding domain"/>
    <property type="match status" value="1"/>
</dbReference>
<proteinExistence type="inferred from homology"/>
<dbReference type="InterPro" id="IPR015424">
    <property type="entry name" value="PyrdxlP-dep_Trfase"/>
</dbReference>
<dbReference type="InterPro" id="IPR015421">
    <property type="entry name" value="PyrdxlP-dep_Trfase_major"/>
</dbReference>
<dbReference type="KEGG" id="phs:C2L64_47910"/>
<feature type="domain" description="HTH gntR-type" evidence="6">
    <location>
        <begin position="18"/>
        <end position="86"/>
    </location>
</feature>
<keyword evidence="5" id="KW-0804">Transcription</keyword>
<dbReference type="GO" id="GO:0003700">
    <property type="term" value="F:DNA-binding transcription factor activity"/>
    <property type="evidence" value="ECO:0007669"/>
    <property type="project" value="InterPro"/>
</dbReference>
<accession>A0AAN1MQN5</accession>
<dbReference type="PANTHER" id="PTHR46577">
    <property type="entry name" value="HTH-TYPE TRANSCRIPTIONAL REGULATORY PROTEIN GABR"/>
    <property type="match status" value="1"/>
</dbReference>
<keyword evidence="4 7" id="KW-0238">DNA-binding</keyword>
<evidence type="ECO:0000256" key="2">
    <source>
        <dbReference type="ARBA" id="ARBA00022898"/>
    </source>
</evidence>
<dbReference type="GO" id="GO:0003677">
    <property type="term" value="F:DNA binding"/>
    <property type="evidence" value="ECO:0007669"/>
    <property type="project" value="UniProtKB-KW"/>
</dbReference>
<reference evidence="7 8" key="1">
    <citation type="submission" date="2018-01" db="EMBL/GenBank/DDBJ databases">
        <title>Species boundaries and ecological features among Paraburkholderia terrae DSMZ17804T, P. hospita DSMZ17164T and P. caribensis DSMZ13236T.</title>
        <authorList>
            <person name="Pratama A.A."/>
        </authorList>
    </citation>
    <scope>NUCLEOTIDE SEQUENCE [LARGE SCALE GENOMIC DNA]</scope>
    <source>
        <strain evidence="7 8">DSM 17164</strain>
    </source>
</reference>
<dbReference type="InterPro" id="IPR036390">
    <property type="entry name" value="WH_DNA-bd_sf"/>
</dbReference>
<dbReference type="SUPFAM" id="SSF53383">
    <property type="entry name" value="PLP-dependent transferases"/>
    <property type="match status" value="1"/>
</dbReference>
<keyword evidence="3" id="KW-0805">Transcription regulation</keyword>
<dbReference type="SMART" id="SM00345">
    <property type="entry name" value="HTH_GNTR"/>
    <property type="match status" value="1"/>
</dbReference>
<dbReference type="SUPFAM" id="SSF46785">
    <property type="entry name" value="Winged helix' DNA-binding domain"/>
    <property type="match status" value="1"/>
</dbReference>
<dbReference type="PRINTS" id="PR00035">
    <property type="entry name" value="HTHGNTR"/>
</dbReference>
<dbReference type="PROSITE" id="PS50949">
    <property type="entry name" value="HTH_GNTR"/>
    <property type="match status" value="1"/>
</dbReference>
<dbReference type="AlphaFoldDB" id="A0AAN1MQN5"/>
<evidence type="ECO:0000313" key="7">
    <source>
        <dbReference type="EMBL" id="AUT75968.1"/>
    </source>
</evidence>
<dbReference type="EMBL" id="CP026108">
    <property type="protein sequence ID" value="AUT75968.1"/>
    <property type="molecule type" value="Genomic_DNA"/>
</dbReference>
<dbReference type="Gene3D" id="3.40.640.10">
    <property type="entry name" value="Type I PLP-dependent aspartate aminotransferase-like (Major domain)"/>
    <property type="match status" value="1"/>
</dbReference>
<dbReference type="CDD" id="cd00609">
    <property type="entry name" value="AAT_like"/>
    <property type="match status" value="1"/>
</dbReference>
<name>A0AAN1MQN5_9BURK</name>